<proteinExistence type="predicted"/>
<organism evidence="1 2">
    <name type="scientific">Mucor flavus</name>
    <dbReference type="NCBI Taxonomy" id="439312"/>
    <lineage>
        <taxon>Eukaryota</taxon>
        <taxon>Fungi</taxon>
        <taxon>Fungi incertae sedis</taxon>
        <taxon>Mucoromycota</taxon>
        <taxon>Mucoromycotina</taxon>
        <taxon>Mucoromycetes</taxon>
        <taxon>Mucorales</taxon>
        <taxon>Mucorineae</taxon>
        <taxon>Mucoraceae</taxon>
        <taxon>Mucor</taxon>
    </lineage>
</organism>
<accession>A0ABP9YM51</accession>
<dbReference type="Proteomes" id="UP001473302">
    <property type="component" value="Unassembled WGS sequence"/>
</dbReference>
<dbReference type="EMBL" id="BAABUK010000003">
    <property type="protein sequence ID" value="GAA5807939.1"/>
    <property type="molecule type" value="Genomic_DNA"/>
</dbReference>
<dbReference type="InterPro" id="IPR036397">
    <property type="entry name" value="RNaseH_sf"/>
</dbReference>
<gene>
    <name evidence="1" type="ORF">MFLAVUS_001319</name>
</gene>
<evidence type="ECO:0000313" key="1">
    <source>
        <dbReference type="EMBL" id="GAA5807939.1"/>
    </source>
</evidence>
<dbReference type="PANTHER" id="PTHR46564:SF1">
    <property type="entry name" value="TRANSPOSASE"/>
    <property type="match status" value="1"/>
</dbReference>
<evidence type="ECO:0008006" key="3">
    <source>
        <dbReference type="Google" id="ProtNLM"/>
    </source>
</evidence>
<sequence length="289" mass="33103">MNNFVHEDGQGNLYNDEGLEVAVEMEVDEEISVGRPAKLGPEHETFLTELVDEQPSLVLDQIMDSLTNQFTGLQISKTGLYTFVTKNCRISLKRAHFHSVERNSPEKIENRFNWVSKWNETDLDYMSNCVFIDEAAFHINMKRSFAWSRVGTRAVDKVPKTRARTTTILGAISPHGVVNITVRRPRALSASKKRKTTGNTNNGNSNWSLFQLFEQSRSMLKAEVMVVYIYHHTHQNLIPLKLKRVPLLDEETLSTRIGDACNQILFSDLRGFCQYSMSKFDDCIERKPI</sequence>
<reference evidence="1 2" key="1">
    <citation type="submission" date="2024-04" db="EMBL/GenBank/DDBJ databases">
        <title>genome sequences of Mucor flavus KT1a and Helicostylum pulchrum KT1b strains isolated from the surface of a dry-aged beef.</title>
        <authorList>
            <person name="Toyotome T."/>
            <person name="Hosono M."/>
            <person name="Torimaru M."/>
            <person name="Fukuda K."/>
            <person name="Mikami N."/>
        </authorList>
    </citation>
    <scope>NUCLEOTIDE SEQUENCE [LARGE SCALE GENOMIC DNA]</scope>
    <source>
        <strain evidence="1 2">KT1a</strain>
    </source>
</reference>
<comment type="caution">
    <text evidence="1">The sequence shown here is derived from an EMBL/GenBank/DDBJ whole genome shotgun (WGS) entry which is preliminary data.</text>
</comment>
<keyword evidence="2" id="KW-1185">Reference proteome</keyword>
<dbReference type="Gene3D" id="3.30.420.10">
    <property type="entry name" value="Ribonuclease H-like superfamily/Ribonuclease H"/>
    <property type="match status" value="1"/>
</dbReference>
<protein>
    <recommendedName>
        <fullName evidence="3">Transposase</fullName>
    </recommendedName>
</protein>
<evidence type="ECO:0000313" key="2">
    <source>
        <dbReference type="Proteomes" id="UP001473302"/>
    </source>
</evidence>
<name>A0ABP9YM51_9FUNG</name>
<dbReference type="PANTHER" id="PTHR46564">
    <property type="entry name" value="TRANSPOSASE"/>
    <property type="match status" value="1"/>
</dbReference>